<dbReference type="AlphaFoldDB" id="A0A4R9LSK8"/>
<keyword evidence="2" id="KW-1185">Reference proteome</keyword>
<sequence>MKDFFKLCSDLIQTTDPVSLENILFQYLQDKDREEVQVVFRILLSEKKIKFPIAKIQNWISESLELPTWLVEECKTRVGNGSVNLSLLFPEPKTKKDLRPKEWMETYIDPLFFAKNEIIQKESLVSSCRILPEKERILFLKMILPGKTISFPAKTLDLIKRWETNRNLIPHSKLEPYICKLALGYAKKSTTAIGCYTDLGFLGKNEKKEWIKMTTIPFPDLTEAEEDLLENFITANRVQKFGPVLSVSLKLVFEISFSGVERSKRHKAGFVLVSPRIKKILGEGDLESVTNSEYFISLLEVENETAGKPFWE</sequence>
<accession>A0A4R9LSK8</accession>
<dbReference type="OrthoDB" id="9767858at2"/>
<organism evidence="1 2">
    <name type="scientific">Leptospira ilyithenensis</name>
    <dbReference type="NCBI Taxonomy" id="2484901"/>
    <lineage>
        <taxon>Bacteria</taxon>
        <taxon>Pseudomonadati</taxon>
        <taxon>Spirochaetota</taxon>
        <taxon>Spirochaetia</taxon>
        <taxon>Leptospirales</taxon>
        <taxon>Leptospiraceae</taxon>
        <taxon>Leptospira</taxon>
    </lineage>
</organism>
<proteinExistence type="predicted"/>
<evidence type="ECO:0000313" key="2">
    <source>
        <dbReference type="Proteomes" id="UP000298264"/>
    </source>
</evidence>
<evidence type="ECO:0008006" key="3">
    <source>
        <dbReference type="Google" id="ProtNLM"/>
    </source>
</evidence>
<dbReference type="Gene3D" id="2.40.50.140">
    <property type="entry name" value="Nucleic acid-binding proteins"/>
    <property type="match status" value="1"/>
</dbReference>
<comment type="caution">
    <text evidence="1">The sequence shown here is derived from an EMBL/GenBank/DDBJ whole genome shotgun (WGS) entry which is preliminary data.</text>
</comment>
<evidence type="ECO:0000313" key="1">
    <source>
        <dbReference type="EMBL" id="TGN14396.1"/>
    </source>
</evidence>
<dbReference type="Proteomes" id="UP000298264">
    <property type="component" value="Unassembled WGS sequence"/>
</dbReference>
<dbReference type="RefSeq" id="WP_135762712.1">
    <property type="nucleotide sequence ID" value="NZ_RQHV01000005.1"/>
</dbReference>
<reference evidence="1" key="1">
    <citation type="journal article" date="2019" name="PLoS Negl. Trop. Dis.">
        <title>Revisiting the worldwide diversity of Leptospira species in the environment.</title>
        <authorList>
            <person name="Vincent A.T."/>
            <person name="Schiettekatte O."/>
            <person name="Bourhy P."/>
            <person name="Veyrier F.J."/>
            <person name="Picardeau M."/>
        </authorList>
    </citation>
    <scope>NUCLEOTIDE SEQUENCE [LARGE SCALE GENOMIC DNA]</scope>
    <source>
        <strain evidence="1">201400974</strain>
    </source>
</reference>
<dbReference type="EMBL" id="RQHV01000005">
    <property type="protein sequence ID" value="TGN14396.1"/>
    <property type="molecule type" value="Genomic_DNA"/>
</dbReference>
<name>A0A4R9LSK8_9LEPT</name>
<dbReference type="InterPro" id="IPR012340">
    <property type="entry name" value="NA-bd_OB-fold"/>
</dbReference>
<gene>
    <name evidence="1" type="ORF">EHS11_01800</name>
</gene>
<protein>
    <recommendedName>
        <fullName evidence="3">ATP-dependent DNA ligase</fullName>
    </recommendedName>
</protein>